<keyword evidence="2" id="KW-1185">Reference proteome</keyword>
<sequence>MASAQNLSIRQMIKQQCSESVPNIVPESELIETGTYLATKPSILAHKRKPKPKGKGIRKSKILAKTLSAQSDPLLSKPESLDGSWSTVVKRGTIPMVSKETLKGTKNMPASRQTKNLKLRQPCSAEIVITIDYDVRVSWSTQCAELCIVGLDDSISSAGVIVAVKRAFEISVELYKAGELQRRANRLGNSWVKCPVSAAKNIATKE</sequence>
<dbReference type="EMBL" id="BGZK01000133">
    <property type="protein sequence ID" value="GBP21864.1"/>
    <property type="molecule type" value="Genomic_DNA"/>
</dbReference>
<name>A0A4C1U7E6_EUMVA</name>
<organism evidence="1 2">
    <name type="scientific">Eumeta variegata</name>
    <name type="common">Bagworm moth</name>
    <name type="synonym">Eumeta japonica</name>
    <dbReference type="NCBI Taxonomy" id="151549"/>
    <lineage>
        <taxon>Eukaryota</taxon>
        <taxon>Metazoa</taxon>
        <taxon>Ecdysozoa</taxon>
        <taxon>Arthropoda</taxon>
        <taxon>Hexapoda</taxon>
        <taxon>Insecta</taxon>
        <taxon>Pterygota</taxon>
        <taxon>Neoptera</taxon>
        <taxon>Endopterygota</taxon>
        <taxon>Lepidoptera</taxon>
        <taxon>Glossata</taxon>
        <taxon>Ditrysia</taxon>
        <taxon>Tineoidea</taxon>
        <taxon>Psychidae</taxon>
        <taxon>Oiketicinae</taxon>
        <taxon>Eumeta</taxon>
    </lineage>
</organism>
<gene>
    <name evidence="1" type="ORF">EVAR_6836_1</name>
</gene>
<protein>
    <submittedName>
        <fullName evidence="1">Uncharacterized protein</fullName>
    </submittedName>
</protein>
<dbReference type="AlphaFoldDB" id="A0A4C1U7E6"/>
<proteinExistence type="predicted"/>
<accession>A0A4C1U7E6</accession>
<evidence type="ECO:0000313" key="1">
    <source>
        <dbReference type="EMBL" id="GBP21864.1"/>
    </source>
</evidence>
<dbReference type="OrthoDB" id="7490362at2759"/>
<dbReference type="Proteomes" id="UP000299102">
    <property type="component" value="Unassembled WGS sequence"/>
</dbReference>
<comment type="caution">
    <text evidence="1">The sequence shown here is derived from an EMBL/GenBank/DDBJ whole genome shotgun (WGS) entry which is preliminary data.</text>
</comment>
<evidence type="ECO:0000313" key="2">
    <source>
        <dbReference type="Proteomes" id="UP000299102"/>
    </source>
</evidence>
<reference evidence="1 2" key="1">
    <citation type="journal article" date="2019" name="Commun. Biol.">
        <title>The bagworm genome reveals a unique fibroin gene that provides high tensile strength.</title>
        <authorList>
            <person name="Kono N."/>
            <person name="Nakamura H."/>
            <person name="Ohtoshi R."/>
            <person name="Tomita M."/>
            <person name="Numata K."/>
            <person name="Arakawa K."/>
        </authorList>
    </citation>
    <scope>NUCLEOTIDE SEQUENCE [LARGE SCALE GENOMIC DNA]</scope>
</reference>